<dbReference type="eggNOG" id="COG2013">
    <property type="taxonomic scope" value="Bacteria"/>
</dbReference>
<dbReference type="HOGENOM" id="CLU_040551_0_1_0"/>
<reference evidence="2" key="1">
    <citation type="submission" date="2006-10" db="EMBL/GenBank/DDBJ databases">
        <title>Complete sequence of Solibacter usitatus Ellin6076.</title>
        <authorList>
            <consortium name="US DOE Joint Genome Institute"/>
            <person name="Copeland A."/>
            <person name="Lucas S."/>
            <person name="Lapidus A."/>
            <person name="Barry K."/>
            <person name="Detter J.C."/>
            <person name="Glavina del Rio T."/>
            <person name="Hammon N."/>
            <person name="Israni S."/>
            <person name="Dalin E."/>
            <person name="Tice H."/>
            <person name="Pitluck S."/>
            <person name="Thompson L.S."/>
            <person name="Brettin T."/>
            <person name="Bruce D."/>
            <person name="Han C."/>
            <person name="Tapia R."/>
            <person name="Gilna P."/>
            <person name="Schmutz J."/>
            <person name="Larimer F."/>
            <person name="Land M."/>
            <person name="Hauser L."/>
            <person name="Kyrpides N."/>
            <person name="Mikhailova N."/>
            <person name="Janssen P.H."/>
            <person name="Kuske C.R."/>
            <person name="Richardson P."/>
        </authorList>
    </citation>
    <scope>NUCLEOTIDE SEQUENCE</scope>
    <source>
        <strain evidence="2">Ellin6076</strain>
    </source>
</reference>
<proteinExistence type="predicted"/>
<evidence type="ECO:0000256" key="1">
    <source>
        <dbReference type="SAM" id="MobiDB-lite"/>
    </source>
</evidence>
<organism evidence="2">
    <name type="scientific">Solibacter usitatus (strain Ellin6076)</name>
    <dbReference type="NCBI Taxonomy" id="234267"/>
    <lineage>
        <taxon>Bacteria</taxon>
        <taxon>Pseudomonadati</taxon>
        <taxon>Acidobacteriota</taxon>
        <taxon>Terriglobia</taxon>
        <taxon>Bryobacterales</taxon>
        <taxon>Solibacteraceae</taxon>
        <taxon>Candidatus Solibacter</taxon>
    </lineage>
</organism>
<feature type="region of interest" description="Disordered" evidence="1">
    <location>
        <begin position="236"/>
        <end position="259"/>
    </location>
</feature>
<dbReference type="InterPro" id="IPR016031">
    <property type="entry name" value="Trp_RNA-bd_attenuator-like_dom"/>
</dbReference>
<dbReference type="SUPFAM" id="SSF51219">
    <property type="entry name" value="TRAP-like"/>
    <property type="match status" value="1"/>
</dbReference>
<dbReference type="AlphaFoldDB" id="Q01WR7"/>
<dbReference type="NCBIfam" id="TIGR00266">
    <property type="entry name" value="TIGR00266 family protein"/>
    <property type="match status" value="1"/>
</dbReference>
<dbReference type="KEGG" id="sus:Acid_4939"/>
<gene>
    <name evidence="2" type="ordered locus">Acid_4939</name>
</gene>
<dbReference type="InterPro" id="IPR036983">
    <property type="entry name" value="AIM24_sf"/>
</dbReference>
<dbReference type="EMBL" id="CP000473">
    <property type="protein sequence ID" value="ABJ85898.1"/>
    <property type="molecule type" value="Genomic_DNA"/>
</dbReference>
<sequence length="259" mass="27323">MGAASAPAPAVTPLDYTIQGDNLQVARVRLKAGQEVYAEAGKMVYKTANVQWDTRMSGATIGEKLMGALRRTVTGESLFLTYFRANGDGEVGFAGNYPGRIQVFELAAGRSLIAQRDAFLFAQPTVQFNIALVKKLGAGFFGGEGFILEKFTGPGAVFIHAGGDFVEFDLAPGQVIQVDTGCIVAFDETVDYDIQLAGGIKTALFGGEGLFLATLTGPGKVVIQSMTLNKMRRELAPGRTGGDEHSPLGALGGIFSSED</sequence>
<dbReference type="Pfam" id="PF01987">
    <property type="entry name" value="AIM24"/>
    <property type="match status" value="1"/>
</dbReference>
<protein>
    <recommendedName>
        <fullName evidence="3">TIGR00266 family protein</fullName>
    </recommendedName>
</protein>
<feature type="compositionally biased region" description="Basic and acidic residues" evidence="1">
    <location>
        <begin position="236"/>
        <end position="246"/>
    </location>
</feature>
<name>Q01WR7_SOLUE</name>
<evidence type="ECO:0000313" key="2">
    <source>
        <dbReference type="EMBL" id="ABJ85898.1"/>
    </source>
</evidence>
<dbReference type="Gene3D" id="3.60.160.10">
    <property type="entry name" value="Mitochondrial biogenesis AIM24"/>
    <property type="match status" value="1"/>
</dbReference>
<evidence type="ECO:0008006" key="3">
    <source>
        <dbReference type="Google" id="ProtNLM"/>
    </source>
</evidence>
<dbReference type="InParanoid" id="Q01WR7"/>
<accession>Q01WR7</accession>
<dbReference type="PANTHER" id="PTHR43657">
    <property type="entry name" value="TRYPTOPHAN RNA-BINDING ATTENUATOR PROTEIN-LIKE PROTEIN"/>
    <property type="match status" value="1"/>
</dbReference>
<dbReference type="STRING" id="234267.Acid_4939"/>
<dbReference type="InterPro" id="IPR002838">
    <property type="entry name" value="AIM24"/>
</dbReference>
<dbReference type="PANTHER" id="PTHR43657:SF1">
    <property type="entry name" value="ALTERED INHERITANCE OF MITOCHONDRIA PROTEIN 24, MITOCHONDRIAL"/>
    <property type="match status" value="1"/>
</dbReference>